<dbReference type="EMBL" id="KB031138">
    <property type="protein sequence ID" value="ELK02260.1"/>
    <property type="molecule type" value="Genomic_DNA"/>
</dbReference>
<gene>
    <name evidence="3" type="ORF">PAL_GLEAN10007281</name>
</gene>
<accession>L5JSH5</accession>
<keyword evidence="1" id="KW-0812">Transmembrane</keyword>
<dbReference type="Proteomes" id="UP000010552">
    <property type="component" value="Unassembled WGS sequence"/>
</dbReference>
<dbReference type="GO" id="GO:0016323">
    <property type="term" value="C:basolateral plasma membrane"/>
    <property type="evidence" value="ECO:0007669"/>
    <property type="project" value="TreeGrafter"/>
</dbReference>
<keyword evidence="1" id="KW-0472">Membrane</keyword>
<keyword evidence="1" id="KW-1133">Transmembrane helix</keyword>
<dbReference type="AlphaFoldDB" id="L5JSH5"/>
<keyword evidence="4" id="KW-1185">Reference proteome</keyword>
<name>L5JSH5_PTEAL</name>
<feature type="signal peptide" evidence="2">
    <location>
        <begin position="1"/>
        <end position="15"/>
    </location>
</feature>
<dbReference type="PANTHER" id="PTHR11388">
    <property type="entry name" value="ORGANIC ANION TRANSPORTER"/>
    <property type="match status" value="1"/>
</dbReference>
<feature type="transmembrane region" description="Helical" evidence="1">
    <location>
        <begin position="59"/>
        <end position="82"/>
    </location>
</feature>
<reference evidence="4" key="1">
    <citation type="journal article" date="2013" name="Science">
        <title>Comparative analysis of bat genomes provides insight into the evolution of flight and immunity.</title>
        <authorList>
            <person name="Zhang G."/>
            <person name="Cowled C."/>
            <person name="Shi Z."/>
            <person name="Huang Z."/>
            <person name="Bishop-Lilly K.A."/>
            <person name="Fang X."/>
            <person name="Wynne J.W."/>
            <person name="Xiong Z."/>
            <person name="Baker M.L."/>
            <person name="Zhao W."/>
            <person name="Tachedjian M."/>
            <person name="Zhu Y."/>
            <person name="Zhou P."/>
            <person name="Jiang X."/>
            <person name="Ng J."/>
            <person name="Yang L."/>
            <person name="Wu L."/>
            <person name="Xiao J."/>
            <person name="Feng Y."/>
            <person name="Chen Y."/>
            <person name="Sun X."/>
            <person name="Zhang Y."/>
            <person name="Marsh G.A."/>
            <person name="Crameri G."/>
            <person name="Broder C.C."/>
            <person name="Frey K.G."/>
            <person name="Wang L.F."/>
            <person name="Wang J."/>
        </authorList>
    </citation>
    <scope>NUCLEOTIDE SEQUENCE [LARGE SCALE GENOMIC DNA]</scope>
</reference>
<dbReference type="InParanoid" id="L5JSH5"/>
<evidence type="ECO:0000313" key="4">
    <source>
        <dbReference type="Proteomes" id="UP000010552"/>
    </source>
</evidence>
<dbReference type="GO" id="GO:0015347">
    <property type="term" value="F:sodium-independent organic anion transmembrane transporter activity"/>
    <property type="evidence" value="ECO:0007669"/>
    <property type="project" value="TreeGrafter"/>
</dbReference>
<proteinExistence type="predicted"/>
<dbReference type="STRING" id="9402.L5JSH5"/>
<feature type="chain" id="PRO_5013402316" evidence="2">
    <location>
        <begin position="16"/>
        <end position="144"/>
    </location>
</feature>
<dbReference type="GO" id="GO:0015732">
    <property type="term" value="P:prostaglandin transport"/>
    <property type="evidence" value="ECO:0007669"/>
    <property type="project" value="TreeGrafter"/>
</dbReference>
<protein>
    <submittedName>
        <fullName evidence="3">Solute carrier organic anion transporter family member 3A1</fullName>
    </submittedName>
</protein>
<sequence>MGLLVLAVNSLTCGCDFVGFIPPPLIFGAGIDSTCLFWSTFCGEQGACALYDNVAYRYLYVSIAIALKSFAFLLYTTTWQCLRKNYKRYIKNHEGGLCTSEFFASTLTLDNVGRDPVPAKPTHRTKFIYNLEDHEWCENMESVL</sequence>
<keyword evidence="2" id="KW-0732">Signal</keyword>
<dbReference type="eggNOG" id="KOG3626">
    <property type="taxonomic scope" value="Eukaryota"/>
</dbReference>
<dbReference type="Pfam" id="PF03137">
    <property type="entry name" value="OATP"/>
    <property type="match status" value="1"/>
</dbReference>
<dbReference type="PANTHER" id="PTHR11388:SF86">
    <property type="entry name" value="SOLUTE CARRIER ORGANIC ANION TRANSPORTER FAMILY MEMBER 3A1"/>
    <property type="match status" value="1"/>
</dbReference>
<evidence type="ECO:0000313" key="3">
    <source>
        <dbReference type="EMBL" id="ELK02260.1"/>
    </source>
</evidence>
<evidence type="ECO:0000256" key="2">
    <source>
        <dbReference type="SAM" id="SignalP"/>
    </source>
</evidence>
<dbReference type="GO" id="GO:0043252">
    <property type="term" value="P:sodium-independent organic anion transport"/>
    <property type="evidence" value="ECO:0007669"/>
    <property type="project" value="TreeGrafter"/>
</dbReference>
<evidence type="ECO:0000256" key="1">
    <source>
        <dbReference type="SAM" id="Phobius"/>
    </source>
</evidence>
<dbReference type="InterPro" id="IPR004156">
    <property type="entry name" value="OATP"/>
</dbReference>
<organism evidence="3 4">
    <name type="scientific">Pteropus alecto</name>
    <name type="common">Black flying fox</name>
    <dbReference type="NCBI Taxonomy" id="9402"/>
    <lineage>
        <taxon>Eukaryota</taxon>
        <taxon>Metazoa</taxon>
        <taxon>Chordata</taxon>
        <taxon>Craniata</taxon>
        <taxon>Vertebrata</taxon>
        <taxon>Euteleostomi</taxon>
        <taxon>Mammalia</taxon>
        <taxon>Eutheria</taxon>
        <taxon>Laurasiatheria</taxon>
        <taxon>Chiroptera</taxon>
        <taxon>Yinpterochiroptera</taxon>
        <taxon>Pteropodoidea</taxon>
        <taxon>Pteropodidae</taxon>
        <taxon>Pteropodinae</taxon>
        <taxon>Pteropus</taxon>
    </lineage>
</organism>